<proteinExistence type="predicted"/>
<dbReference type="GO" id="GO:0016301">
    <property type="term" value="F:kinase activity"/>
    <property type="evidence" value="ECO:0007669"/>
    <property type="project" value="UniProtKB-KW"/>
</dbReference>
<evidence type="ECO:0000313" key="3">
    <source>
        <dbReference type="Proteomes" id="UP000246464"/>
    </source>
</evidence>
<protein>
    <submittedName>
        <fullName evidence="2">Putative SRSF protein kinase 2-like</fullName>
    </submittedName>
</protein>
<feature type="region of interest" description="Disordered" evidence="1">
    <location>
        <begin position="1"/>
        <end position="52"/>
    </location>
</feature>
<evidence type="ECO:0000256" key="1">
    <source>
        <dbReference type="SAM" id="MobiDB-lite"/>
    </source>
</evidence>
<dbReference type="AlphaFoldDB" id="A0A2U9BWN7"/>
<organism evidence="2 3">
    <name type="scientific">Scophthalmus maximus</name>
    <name type="common">Turbot</name>
    <name type="synonym">Psetta maxima</name>
    <dbReference type="NCBI Taxonomy" id="52904"/>
    <lineage>
        <taxon>Eukaryota</taxon>
        <taxon>Metazoa</taxon>
        <taxon>Chordata</taxon>
        <taxon>Craniata</taxon>
        <taxon>Vertebrata</taxon>
        <taxon>Euteleostomi</taxon>
        <taxon>Actinopterygii</taxon>
        <taxon>Neopterygii</taxon>
        <taxon>Teleostei</taxon>
        <taxon>Neoteleostei</taxon>
        <taxon>Acanthomorphata</taxon>
        <taxon>Carangaria</taxon>
        <taxon>Pleuronectiformes</taxon>
        <taxon>Pleuronectoidei</taxon>
        <taxon>Scophthalmidae</taxon>
        <taxon>Scophthalmus</taxon>
    </lineage>
</organism>
<gene>
    <name evidence="2" type="ORF">SMAX5B_002890</name>
</gene>
<keyword evidence="2" id="KW-0808">Transferase</keyword>
<accession>A0A2U9BWN7</accession>
<name>A0A2U9BWN7_SCOMX</name>
<keyword evidence="3" id="KW-1185">Reference proteome</keyword>
<keyword evidence="2" id="KW-0418">Kinase</keyword>
<evidence type="ECO:0000313" key="2">
    <source>
        <dbReference type="EMBL" id="AWP08130.1"/>
    </source>
</evidence>
<dbReference type="Proteomes" id="UP000246464">
    <property type="component" value="Chromosome 10"/>
</dbReference>
<feature type="compositionally biased region" description="Acidic residues" evidence="1">
    <location>
        <begin position="11"/>
        <end position="29"/>
    </location>
</feature>
<dbReference type="EMBL" id="CP026252">
    <property type="protein sequence ID" value="AWP08130.1"/>
    <property type="molecule type" value="Genomic_DNA"/>
</dbReference>
<reference evidence="2 3" key="1">
    <citation type="submission" date="2017-12" db="EMBL/GenBank/DDBJ databases">
        <title>Integrating genomic resources of turbot (Scophthalmus maximus) in depth evaluation of genetic and physical mapping variation across individuals.</title>
        <authorList>
            <person name="Martinez P."/>
        </authorList>
    </citation>
    <scope>NUCLEOTIDE SEQUENCE [LARGE SCALE GENOMIC DNA]</scope>
</reference>
<sequence length="103" mass="11063">MKLRCVGELAGEPEEEILGSDDEEQEDPADYCKGQHGTHKQDRPGTLDVGSVPAHYFHPPRLPSQSSTMAALSHTPSPLPVSVCGVCSFFPVRPGRAFAAVSF</sequence>